<evidence type="ECO:0000313" key="4">
    <source>
        <dbReference type="Proteomes" id="UP001596201"/>
    </source>
</evidence>
<dbReference type="Pfam" id="PF09189">
    <property type="entry name" value="MoaD_arch"/>
    <property type="match status" value="1"/>
</dbReference>
<dbReference type="InterPro" id="IPR036473">
    <property type="entry name" value="Mopterin_CF_MoaD-rel_C_sf"/>
</dbReference>
<feature type="domain" description="Molybdopterin cofactor biosynthesis MoaD-related C-terminal" evidence="2">
    <location>
        <begin position="31"/>
        <end position="120"/>
    </location>
</feature>
<dbReference type="RefSeq" id="WP_227230244.1">
    <property type="nucleotide sequence ID" value="NZ_JAJCVJ010000002.1"/>
</dbReference>
<keyword evidence="4" id="KW-1185">Reference proteome</keyword>
<feature type="region of interest" description="Disordered" evidence="1">
    <location>
        <begin position="1"/>
        <end position="27"/>
    </location>
</feature>
<dbReference type="Gene3D" id="3.30.1370.80">
    <property type="entry name" value="Molybdopterin cofactor biosynthesis MoaD-related, C-terminal domain"/>
    <property type="match status" value="1"/>
</dbReference>
<evidence type="ECO:0000259" key="2">
    <source>
        <dbReference type="Pfam" id="PF09189"/>
    </source>
</evidence>
<comment type="caution">
    <text evidence="3">The sequence shown here is derived from an EMBL/GenBank/DDBJ whole genome shotgun (WGS) entry which is preliminary data.</text>
</comment>
<accession>A0ABD5RDQ6</accession>
<protein>
    <recommendedName>
        <fullName evidence="2">Molybdopterin cofactor biosynthesis MoaD-related C-terminal domain-containing protein</fullName>
    </recommendedName>
</protein>
<dbReference type="InterPro" id="IPR015272">
    <property type="entry name" value="MoadD_C"/>
</dbReference>
<gene>
    <name evidence="3" type="ORF">ACFPJ5_13800</name>
</gene>
<evidence type="ECO:0000313" key="3">
    <source>
        <dbReference type="EMBL" id="MFC5368005.1"/>
    </source>
</evidence>
<organism evidence="3 4">
    <name type="scientific">Salinirubrum litoreum</name>
    <dbReference type="NCBI Taxonomy" id="1126234"/>
    <lineage>
        <taxon>Archaea</taxon>
        <taxon>Methanobacteriati</taxon>
        <taxon>Methanobacteriota</taxon>
        <taxon>Stenosarchaea group</taxon>
        <taxon>Halobacteria</taxon>
        <taxon>Halobacteriales</taxon>
        <taxon>Haloferacaceae</taxon>
        <taxon>Salinirubrum</taxon>
    </lineage>
</organism>
<evidence type="ECO:0000256" key="1">
    <source>
        <dbReference type="SAM" id="MobiDB-lite"/>
    </source>
</evidence>
<proteinExistence type="predicted"/>
<sequence>MSGDQTAGADDDRDDWPHPPADVPDDWLHRDRAFRGISVRLAVHYLGNLGGEVVAETENDEGRQTITVAGDGWRARLSSVEVGVGPTVSLTEVRIAFAGDPDGLEALLDRFAQKAMRAGG</sequence>
<reference evidence="3 4" key="1">
    <citation type="journal article" date="2019" name="Int. J. Syst. Evol. Microbiol.">
        <title>The Global Catalogue of Microorganisms (GCM) 10K type strain sequencing project: providing services to taxonomists for standard genome sequencing and annotation.</title>
        <authorList>
            <consortium name="The Broad Institute Genomics Platform"/>
            <consortium name="The Broad Institute Genome Sequencing Center for Infectious Disease"/>
            <person name="Wu L."/>
            <person name="Ma J."/>
        </authorList>
    </citation>
    <scope>NUCLEOTIDE SEQUENCE [LARGE SCALE GENOMIC DNA]</scope>
    <source>
        <strain evidence="3 4">CGMCC 1.12237</strain>
    </source>
</reference>
<dbReference type="Proteomes" id="UP001596201">
    <property type="component" value="Unassembled WGS sequence"/>
</dbReference>
<dbReference type="EMBL" id="JBHSKX010000002">
    <property type="protein sequence ID" value="MFC5368005.1"/>
    <property type="molecule type" value="Genomic_DNA"/>
</dbReference>
<dbReference type="AlphaFoldDB" id="A0ABD5RDQ6"/>
<name>A0ABD5RDQ6_9EURY</name>